<name>A0AAV2GFZ9_9ROSI</name>
<sequence>MVFFFTSRFPPPPCTVASELALSAAVGLECPVTTTLLHAPSLSRTNSSTDFDARPDLSRILTRRQTPLLSTTLLVPDTGCLRAELTSSSSPEVRVEKESMSSAFAIAD</sequence>
<dbReference type="EMBL" id="OZ034821">
    <property type="protein sequence ID" value="CAL1409665.1"/>
    <property type="molecule type" value="Genomic_DNA"/>
</dbReference>
<gene>
    <name evidence="1" type="ORF">LTRI10_LOCUS49146</name>
</gene>
<evidence type="ECO:0000313" key="2">
    <source>
        <dbReference type="Proteomes" id="UP001497516"/>
    </source>
</evidence>
<dbReference type="Proteomes" id="UP001497516">
    <property type="component" value="Chromosome 8"/>
</dbReference>
<reference evidence="1 2" key="1">
    <citation type="submission" date="2024-04" db="EMBL/GenBank/DDBJ databases">
        <authorList>
            <person name="Fracassetti M."/>
        </authorList>
    </citation>
    <scope>NUCLEOTIDE SEQUENCE [LARGE SCALE GENOMIC DNA]</scope>
</reference>
<protein>
    <submittedName>
        <fullName evidence="1">Uncharacterized protein</fullName>
    </submittedName>
</protein>
<accession>A0AAV2GFZ9</accession>
<dbReference type="AlphaFoldDB" id="A0AAV2GFZ9"/>
<proteinExistence type="predicted"/>
<evidence type="ECO:0000313" key="1">
    <source>
        <dbReference type="EMBL" id="CAL1409665.1"/>
    </source>
</evidence>
<organism evidence="1 2">
    <name type="scientific">Linum trigynum</name>
    <dbReference type="NCBI Taxonomy" id="586398"/>
    <lineage>
        <taxon>Eukaryota</taxon>
        <taxon>Viridiplantae</taxon>
        <taxon>Streptophyta</taxon>
        <taxon>Embryophyta</taxon>
        <taxon>Tracheophyta</taxon>
        <taxon>Spermatophyta</taxon>
        <taxon>Magnoliopsida</taxon>
        <taxon>eudicotyledons</taxon>
        <taxon>Gunneridae</taxon>
        <taxon>Pentapetalae</taxon>
        <taxon>rosids</taxon>
        <taxon>fabids</taxon>
        <taxon>Malpighiales</taxon>
        <taxon>Linaceae</taxon>
        <taxon>Linum</taxon>
    </lineage>
</organism>
<keyword evidence="2" id="KW-1185">Reference proteome</keyword>